<gene>
    <name evidence="1" type="ORF">BN1012_Phect1656</name>
</gene>
<dbReference type="AlphaFoldDB" id="X5MLX0"/>
<sequence length="47" mass="5036">MAVQKNAAIGVGVQVQLIKPLIHPLMVCISRLLQVAPESRSGHAVMM</sequence>
<dbReference type="Proteomes" id="UP000032160">
    <property type="component" value="Chromosome I"/>
</dbReference>
<name>X5MLX0_9HYPH</name>
<accession>X5MLX0</accession>
<evidence type="ECO:0000313" key="1">
    <source>
        <dbReference type="EMBL" id="CDO59870.1"/>
    </source>
</evidence>
<dbReference type="EMBL" id="HG966617">
    <property type="protein sequence ID" value="CDO59870.1"/>
    <property type="molecule type" value="Genomic_DNA"/>
</dbReference>
<keyword evidence="2" id="KW-1185">Reference proteome</keyword>
<organism evidence="1 2">
    <name type="scientific">Candidatus Phaeomarinibacter ectocarpi</name>
    <dbReference type="NCBI Taxonomy" id="1458461"/>
    <lineage>
        <taxon>Bacteria</taxon>
        <taxon>Pseudomonadati</taxon>
        <taxon>Pseudomonadota</taxon>
        <taxon>Alphaproteobacteria</taxon>
        <taxon>Hyphomicrobiales</taxon>
        <taxon>Parvibaculaceae</taxon>
        <taxon>Candidatus Phaeomarinibacter</taxon>
    </lineage>
</organism>
<proteinExistence type="predicted"/>
<protein>
    <submittedName>
        <fullName evidence="1">Uncharacterized protein</fullName>
    </submittedName>
</protein>
<dbReference type="KEGG" id="pect:BN1012_Phect1656"/>
<reference evidence="1 2" key="1">
    <citation type="journal article" date="2014" name="Front. Genet.">
        <title>Genome and metabolic network of "Candidatus Phaeomarinobacter ectocarpi" Ec32, a new candidate genus of Alphaproteobacteria frequently associated with brown algae.</title>
        <authorList>
            <person name="Dittami S.M."/>
            <person name="Barbeyron T."/>
            <person name="Boyen C."/>
            <person name="Cambefort J."/>
            <person name="Collet G."/>
            <person name="Delage L."/>
            <person name="Gobet A."/>
            <person name="Groisillier A."/>
            <person name="Leblanc C."/>
            <person name="Michel G."/>
            <person name="Scornet D."/>
            <person name="Siegel A."/>
            <person name="Tapia J.E."/>
            <person name="Tonon T."/>
        </authorList>
    </citation>
    <scope>NUCLEOTIDE SEQUENCE [LARGE SCALE GENOMIC DNA]</scope>
    <source>
        <strain evidence="1 2">Ec32</strain>
    </source>
</reference>
<dbReference type="HOGENOM" id="CLU_3165915_0_0_5"/>
<evidence type="ECO:0000313" key="2">
    <source>
        <dbReference type="Proteomes" id="UP000032160"/>
    </source>
</evidence>